<dbReference type="AlphaFoldDB" id="A0A0R2E242"/>
<feature type="domain" description="FAD-binding PCMH-type" evidence="6">
    <location>
        <begin position="57"/>
        <end position="234"/>
    </location>
</feature>
<proteinExistence type="inferred from homology"/>
<dbReference type="Gene3D" id="3.30.43.10">
    <property type="entry name" value="Uridine Diphospho-n-acetylenolpyruvylglucosamine Reductase, domain 2"/>
    <property type="match status" value="1"/>
</dbReference>
<dbReference type="EMBL" id="AYYH01000034">
    <property type="protein sequence ID" value="KRN09099.1"/>
    <property type="molecule type" value="Genomic_DNA"/>
</dbReference>
<sequence length="475" mass="52566">MIDYLNQLGIYTFLSIKEKNMEIKQNNNWPELPNSLKNLAIFPSDPTYKQVRSNYFRVGTPLLIIMAKTETNIVDTIKYVSEVRRQKNWKITFSVRSGGHGITMTSVNDGGIILDISSLNKVEIIDANKGIAKIQAGAVWGDVAQKLSPYNLVISSGDFGDTGVGGLTVYGGIGLLVRRFGLTIDHLIGARIVTAIGKIIVADKTHYPELFWAIRGGGSQIGIVTEFLFKADKLIDKTKSIKTPICLQTVTYSVNNLSDFIHDWQEWISSAPKNLTSLLMITNSNHHVGNFSVQATNIWAGIKDENEHIWFNQASKLAGVVKHQEKVMNYADMVVAPHTPHTGQQAVYVKNTLVRAFTPQIAKEITNILNNFNSLGIELRYIGGALNTINAMTTAWTCRNAVGFIALWSAKDDAAQANKNFEPLLKLGTGVYGAYSSDLSSEENARVWPEYIASKLKAIADKEDPDKLFNQGRNI</sequence>
<evidence type="ECO:0000256" key="2">
    <source>
        <dbReference type="ARBA" id="ARBA00005466"/>
    </source>
</evidence>
<dbReference type="Gene3D" id="3.30.465.10">
    <property type="match status" value="1"/>
</dbReference>
<comment type="similarity">
    <text evidence="2">Belongs to the oxygen-dependent FAD-linked oxidoreductase family.</text>
</comment>
<dbReference type="InterPro" id="IPR016169">
    <property type="entry name" value="FAD-bd_PCMH_sub2"/>
</dbReference>
<comment type="cofactor">
    <cofactor evidence="1">
        <name>FAD</name>
        <dbReference type="ChEBI" id="CHEBI:57692"/>
    </cofactor>
</comment>
<evidence type="ECO:0000256" key="4">
    <source>
        <dbReference type="ARBA" id="ARBA00022827"/>
    </source>
</evidence>
<keyword evidence="3" id="KW-0285">Flavoprotein</keyword>
<protein>
    <submittedName>
        <fullName evidence="7">FAD FMN-containing dehydrogenase</fullName>
    </submittedName>
</protein>
<dbReference type="InterPro" id="IPR016166">
    <property type="entry name" value="FAD-bd_PCMH"/>
</dbReference>
<reference evidence="7 8" key="1">
    <citation type="journal article" date="2015" name="Genome Announc.">
        <title>Expanding the biotechnology potential of lactobacilli through comparative genomics of 213 strains and associated genera.</title>
        <authorList>
            <person name="Sun Z."/>
            <person name="Harris H.M."/>
            <person name="McCann A."/>
            <person name="Guo C."/>
            <person name="Argimon S."/>
            <person name="Zhang W."/>
            <person name="Yang X."/>
            <person name="Jeffery I.B."/>
            <person name="Cooney J.C."/>
            <person name="Kagawa T.F."/>
            <person name="Liu W."/>
            <person name="Song Y."/>
            <person name="Salvetti E."/>
            <person name="Wrobel A."/>
            <person name="Rasinkangas P."/>
            <person name="Parkhill J."/>
            <person name="Rea M.C."/>
            <person name="O'Sullivan O."/>
            <person name="Ritari J."/>
            <person name="Douillard F.P."/>
            <person name="Paul Ross R."/>
            <person name="Yang R."/>
            <person name="Briner A.E."/>
            <person name="Felis G.E."/>
            <person name="de Vos W.M."/>
            <person name="Barrangou R."/>
            <person name="Klaenhammer T.R."/>
            <person name="Caufield P.W."/>
            <person name="Cui Y."/>
            <person name="Zhang H."/>
            <person name="O'Toole P.W."/>
        </authorList>
    </citation>
    <scope>NUCLEOTIDE SEQUENCE [LARGE SCALE GENOMIC DNA]</scope>
    <source>
        <strain evidence="7 8">DSM 20444</strain>
    </source>
</reference>
<evidence type="ECO:0000256" key="5">
    <source>
        <dbReference type="ARBA" id="ARBA00023002"/>
    </source>
</evidence>
<keyword evidence="5" id="KW-0560">Oxidoreductase</keyword>
<keyword evidence="4" id="KW-0274">FAD</keyword>
<dbReference type="PROSITE" id="PS51387">
    <property type="entry name" value="FAD_PCMH"/>
    <property type="match status" value="1"/>
</dbReference>
<accession>A0A0R2E242</accession>
<dbReference type="PANTHER" id="PTHR42973">
    <property type="entry name" value="BINDING OXIDOREDUCTASE, PUTATIVE (AFU_ORTHOLOGUE AFUA_1G17690)-RELATED"/>
    <property type="match status" value="1"/>
</dbReference>
<organism evidence="7 8">
    <name type="scientific">Liquorilactobacillus mali KCTC 3596 = DSM 20444</name>
    <dbReference type="NCBI Taxonomy" id="1046596"/>
    <lineage>
        <taxon>Bacteria</taxon>
        <taxon>Bacillati</taxon>
        <taxon>Bacillota</taxon>
        <taxon>Bacilli</taxon>
        <taxon>Lactobacillales</taxon>
        <taxon>Lactobacillaceae</taxon>
        <taxon>Liquorilactobacillus</taxon>
    </lineage>
</organism>
<dbReference type="SUPFAM" id="SSF56176">
    <property type="entry name" value="FAD-binding/transporter-associated domain-like"/>
    <property type="match status" value="1"/>
</dbReference>
<dbReference type="GO" id="GO:0071949">
    <property type="term" value="F:FAD binding"/>
    <property type="evidence" value="ECO:0007669"/>
    <property type="project" value="InterPro"/>
</dbReference>
<evidence type="ECO:0000256" key="3">
    <source>
        <dbReference type="ARBA" id="ARBA00022630"/>
    </source>
</evidence>
<dbReference type="Gene3D" id="3.40.462.20">
    <property type="match status" value="1"/>
</dbReference>
<evidence type="ECO:0000313" key="8">
    <source>
        <dbReference type="Proteomes" id="UP000050898"/>
    </source>
</evidence>
<dbReference type="GO" id="GO:0016491">
    <property type="term" value="F:oxidoreductase activity"/>
    <property type="evidence" value="ECO:0007669"/>
    <property type="project" value="UniProtKB-KW"/>
</dbReference>
<dbReference type="PANTHER" id="PTHR42973:SF39">
    <property type="entry name" value="FAD-BINDING PCMH-TYPE DOMAIN-CONTAINING PROTEIN"/>
    <property type="match status" value="1"/>
</dbReference>
<dbReference type="Pfam" id="PF01565">
    <property type="entry name" value="FAD_binding_4"/>
    <property type="match status" value="1"/>
</dbReference>
<keyword evidence="8" id="KW-1185">Reference proteome</keyword>
<evidence type="ECO:0000256" key="1">
    <source>
        <dbReference type="ARBA" id="ARBA00001974"/>
    </source>
</evidence>
<gene>
    <name evidence="7" type="ORF">FD00_GL001413</name>
</gene>
<dbReference type="InterPro" id="IPR036318">
    <property type="entry name" value="FAD-bd_PCMH-like_sf"/>
</dbReference>
<dbReference type="Proteomes" id="UP000050898">
    <property type="component" value="Unassembled WGS sequence"/>
</dbReference>
<dbReference type="InterPro" id="IPR006094">
    <property type="entry name" value="Oxid_FAD_bind_N"/>
</dbReference>
<evidence type="ECO:0000259" key="6">
    <source>
        <dbReference type="PROSITE" id="PS51387"/>
    </source>
</evidence>
<evidence type="ECO:0000313" key="7">
    <source>
        <dbReference type="EMBL" id="KRN09099.1"/>
    </source>
</evidence>
<dbReference type="InterPro" id="IPR016167">
    <property type="entry name" value="FAD-bd_PCMH_sub1"/>
</dbReference>
<name>A0A0R2E242_9LACO</name>
<comment type="caution">
    <text evidence="7">The sequence shown here is derived from an EMBL/GenBank/DDBJ whole genome shotgun (WGS) entry which is preliminary data.</text>
</comment>
<dbReference type="InterPro" id="IPR050416">
    <property type="entry name" value="FAD-linked_Oxidoreductase"/>
</dbReference>
<dbReference type="PATRIC" id="fig|1046596.6.peg.1496"/>